<protein>
    <submittedName>
        <fullName evidence="1">Uncharacterized protein</fullName>
    </submittedName>
</protein>
<accession>A0A4Y2ENS8</accession>
<dbReference type="AlphaFoldDB" id="A0A4Y2ENS8"/>
<dbReference type="Proteomes" id="UP000499080">
    <property type="component" value="Unassembled WGS sequence"/>
</dbReference>
<dbReference type="EMBL" id="BGPR01000662">
    <property type="protein sequence ID" value="GBM30511.1"/>
    <property type="molecule type" value="Genomic_DNA"/>
</dbReference>
<sequence length="92" mass="10303">MVLASGPEPGSRLRTRFHRSSDVYASLVHVKSAGEGKRLFTGIVWKLEESPAILGHALSIWLRFKLTRSLPKYPSFSRRRGTAGSMGHLRKI</sequence>
<keyword evidence="2" id="KW-1185">Reference proteome</keyword>
<comment type="caution">
    <text evidence="1">The sequence shown here is derived from an EMBL/GenBank/DDBJ whole genome shotgun (WGS) entry which is preliminary data.</text>
</comment>
<organism evidence="1 2">
    <name type="scientific">Araneus ventricosus</name>
    <name type="common">Orbweaver spider</name>
    <name type="synonym">Epeira ventricosa</name>
    <dbReference type="NCBI Taxonomy" id="182803"/>
    <lineage>
        <taxon>Eukaryota</taxon>
        <taxon>Metazoa</taxon>
        <taxon>Ecdysozoa</taxon>
        <taxon>Arthropoda</taxon>
        <taxon>Chelicerata</taxon>
        <taxon>Arachnida</taxon>
        <taxon>Araneae</taxon>
        <taxon>Araneomorphae</taxon>
        <taxon>Entelegynae</taxon>
        <taxon>Araneoidea</taxon>
        <taxon>Araneidae</taxon>
        <taxon>Araneus</taxon>
    </lineage>
</organism>
<evidence type="ECO:0000313" key="1">
    <source>
        <dbReference type="EMBL" id="GBM30511.1"/>
    </source>
</evidence>
<name>A0A4Y2ENS8_ARAVE</name>
<gene>
    <name evidence="1" type="ORF">AVEN_156264_1</name>
</gene>
<evidence type="ECO:0000313" key="2">
    <source>
        <dbReference type="Proteomes" id="UP000499080"/>
    </source>
</evidence>
<reference evidence="1 2" key="1">
    <citation type="journal article" date="2019" name="Sci. Rep.">
        <title>Orb-weaving spider Araneus ventricosus genome elucidates the spidroin gene catalogue.</title>
        <authorList>
            <person name="Kono N."/>
            <person name="Nakamura H."/>
            <person name="Ohtoshi R."/>
            <person name="Moran D.A.P."/>
            <person name="Shinohara A."/>
            <person name="Yoshida Y."/>
            <person name="Fujiwara M."/>
            <person name="Mori M."/>
            <person name="Tomita M."/>
            <person name="Arakawa K."/>
        </authorList>
    </citation>
    <scope>NUCLEOTIDE SEQUENCE [LARGE SCALE GENOMIC DNA]</scope>
</reference>
<proteinExistence type="predicted"/>